<dbReference type="Proteomes" id="UP001207736">
    <property type="component" value="Unassembled WGS sequence"/>
</dbReference>
<evidence type="ECO:0000313" key="3">
    <source>
        <dbReference type="EMBL" id="GJM52927.1"/>
    </source>
</evidence>
<feature type="domain" description="Type II methyltransferase M.TaqI-like" evidence="1">
    <location>
        <begin position="43"/>
        <end position="93"/>
    </location>
</feature>
<evidence type="ECO:0000259" key="1">
    <source>
        <dbReference type="Pfam" id="PF07669"/>
    </source>
</evidence>
<dbReference type="SUPFAM" id="SSF53335">
    <property type="entry name" value="S-adenosyl-L-methionine-dependent methyltransferases"/>
    <property type="match status" value="1"/>
</dbReference>
<dbReference type="PRINTS" id="PR00507">
    <property type="entry name" value="N12N6MTFRASE"/>
</dbReference>
<reference evidence="2 5" key="1">
    <citation type="submission" date="2021-11" db="EMBL/GenBank/DDBJ databases">
        <title>Draft genome sequence of Capnocytophaga sp. strain KC07075 isolated from cat oral cavity.</title>
        <authorList>
            <person name="Suzuki M."/>
            <person name="Imaoka K."/>
            <person name="Kimura M."/>
            <person name="Morikawa S."/>
            <person name="Maeda K."/>
        </authorList>
    </citation>
    <scope>NUCLEOTIDE SEQUENCE</scope>
    <source>
        <strain evidence="2">KC07075</strain>
        <strain evidence="3 5">KC07079</strain>
    </source>
</reference>
<dbReference type="AlphaFoldDB" id="A0AAV5ATJ4"/>
<dbReference type="Gene3D" id="3.40.50.150">
    <property type="entry name" value="Vaccinia Virus protein VP39"/>
    <property type="match status" value="1"/>
</dbReference>
<sequence>MYNVESLGQVFTPVHIVSEMLSLRKNNGNVLEPSAGNGSFWSQISNCIGIEIDEKYCQKGMLNMDFFDYPIENQFDTIIGNPPYVKHNSIDVQTQKN</sequence>
<dbReference type="Pfam" id="PF07669">
    <property type="entry name" value="Eco57I"/>
    <property type="match status" value="1"/>
</dbReference>
<comment type="caution">
    <text evidence="2">The sequence shown here is derived from an EMBL/GenBank/DDBJ whole genome shotgun (WGS) entry which is preliminary data.</text>
</comment>
<organism evidence="2 4">
    <name type="scientific">Capnocytophaga catalasegens</name>
    <dbReference type="NCBI Taxonomy" id="1004260"/>
    <lineage>
        <taxon>Bacteria</taxon>
        <taxon>Pseudomonadati</taxon>
        <taxon>Bacteroidota</taxon>
        <taxon>Flavobacteriia</taxon>
        <taxon>Flavobacteriales</taxon>
        <taxon>Flavobacteriaceae</taxon>
        <taxon>Capnocytophaga</taxon>
    </lineage>
</organism>
<accession>A0AAV5ATJ4</accession>
<dbReference type="InterPro" id="IPR029063">
    <property type="entry name" value="SAM-dependent_MTases_sf"/>
</dbReference>
<dbReference type="EMBL" id="BQKB01000022">
    <property type="protein sequence ID" value="GJM52927.1"/>
    <property type="molecule type" value="Genomic_DNA"/>
</dbReference>
<evidence type="ECO:0000313" key="5">
    <source>
        <dbReference type="Proteomes" id="UP001208692"/>
    </source>
</evidence>
<dbReference type="EMBL" id="BQKA01000011">
    <property type="protein sequence ID" value="GJM49590.1"/>
    <property type="molecule type" value="Genomic_DNA"/>
</dbReference>
<dbReference type="PROSITE" id="PS00092">
    <property type="entry name" value="N6_MTASE"/>
    <property type="match status" value="1"/>
</dbReference>
<protein>
    <recommendedName>
        <fullName evidence="1">Type II methyltransferase M.TaqI-like domain-containing protein</fullName>
    </recommendedName>
</protein>
<gene>
    <name evidence="2" type="ORF">RCZ15_05650</name>
    <name evidence="3" type="ORF">RCZ16_12440</name>
</gene>
<dbReference type="GO" id="GO:0006304">
    <property type="term" value="P:DNA modification"/>
    <property type="evidence" value="ECO:0007669"/>
    <property type="project" value="InterPro"/>
</dbReference>
<dbReference type="GO" id="GO:0003676">
    <property type="term" value="F:nucleic acid binding"/>
    <property type="evidence" value="ECO:0007669"/>
    <property type="project" value="InterPro"/>
</dbReference>
<dbReference type="InterPro" id="IPR011639">
    <property type="entry name" value="MethylTrfase_TaqI-like_dom"/>
</dbReference>
<name>A0AAV5ATJ4_9FLAO</name>
<dbReference type="Proteomes" id="UP001208692">
    <property type="component" value="Unassembled WGS sequence"/>
</dbReference>
<dbReference type="GO" id="GO:0032259">
    <property type="term" value="P:methylation"/>
    <property type="evidence" value="ECO:0007669"/>
    <property type="project" value="InterPro"/>
</dbReference>
<keyword evidence="5" id="KW-1185">Reference proteome</keyword>
<dbReference type="InterPro" id="IPR002052">
    <property type="entry name" value="DNA_methylase_N6_adenine_CS"/>
</dbReference>
<evidence type="ECO:0000313" key="4">
    <source>
        <dbReference type="Proteomes" id="UP001207736"/>
    </source>
</evidence>
<dbReference type="GO" id="GO:0009007">
    <property type="term" value="F:site-specific DNA-methyltransferase (adenine-specific) activity"/>
    <property type="evidence" value="ECO:0007669"/>
    <property type="project" value="UniProtKB-EC"/>
</dbReference>
<evidence type="ECO:0000313" key="2">
    <source>
        <dbReference type="EMBL" id="GJM49590.1"/>
    </source>
</evidence>
<proteinExistence type="predicted"/>